<dbReference type="AlphaFoldDB" id="A0A9P6YBN1"/>
<evidence type="ECO:0000259" key="3">
    <source>
        <dbReference type="Pfam" id="PF26282"/>
    </source>
</evidence>
<evidence type="ECO:0000259" key="4">
    <source>
        <dbReference type="Pfam" id="PF26283"/>
    </source>
</evidence>
<dbReference type="OrthoDB" id="27962at2759"/>
<gene>
    <name evidence="5" type="ORF">G6F51_006660</name>
</gene>
<comment type="caution">
    <text evidence="5">The sequence shown here is derived from an EMBL/GenBank/DDBJ whole genome shotgun (WGS) entry which is preliminary data.</text>
</comment>
<dbReference type="Proteomes" id="UP000717996">
    <property type="component" value="Unassembled WGS sequence"/>
</dbReference>
<evidence type="ECO:0000313" key="5">
    <source>
        <dbReference type="EMBL" id="KAG1543466.1"/>
    </source>
</evidence>
<evidence type="ECO:0000259" key="1">
    <source>
        <dbReference type="Pfam" id="PF26251"/>
    </source>
</evidence>
<feature type="domain" description="Trs120/TRAPPC9 third Ig-like" evidence="3">
    <location>
        <begin position="653"/>
        <end position="844"/>
    </location>
</feature>
<feature type="domain" description="Trs120/TRAPPC9 first Ig-like" evidence="2">
    <location>
        <begin position="305"/>
        <end position="476"/>
    </location>
</feature>
<dbReference type="InterPro" id="IPR013935">
    <property type="entry name" value="Trs120_TRAPPC9"/>
</dbReference>
<evidence type="ECO:0000313" key="6">
    <source>
        <dbReference type="Proteomes" id="UP000717996"/>
    </source>
</evidence>
<organism evidence="5 6">
    <name type="scientific">Rhizopus oryzae</name>
    <name type="common">Mucormycosis agent</name>
    <name type="synonym">Rhizopus arrhizus var. delemar</name>
    <dbReference type="NCBI Taxonomy" id="64495"/>
    <lineage>
        <taxon>Eukaryota</taxon>
        <taxon>Fungi</taxon>
        <taxon>Fungi incertae sedis</taxon>
        <taxon>Mucoromycota</taxon>
        <taxon>Mucoromycotina</taxon>
        <taxon>Mucoromycetes</taxon>
        <taxon>Mucorales</taxon>
        <taxon>Mucorineae</taxon>
        <taxon>Rhizopodaceae</taxon>
        <taxon>Rhizopus</taxon>
    </lineage>
</organism>
<protein>
    <submittedName>
        <fullName evidence="5">Uncharacterized protein</fullName>
    </submittedName>
</protein>
<dbReference type="InterPro" id="IPR058565">
    <property type="entry name" value="Ig_TRAPPC9_Trs120_1st"/>
</dbReference>
<sequence>MGGMTEDYLWIASAIEGRICATILLDYIQLDAGHIVPRVNYASETPEEDNQDLSTISSIAGHYRVIASNYARMRFTDALPDLVYVECCLRIARFLATAYLNRGWNETTIQLLVQRNLCDKESVDMSTHHHPKMKGIPRSIIGQWVTKVFEANINAMPLLDQHRRAHLFKTNTRHDAGILQLTKQMCCVYGVGECNIYADEGLDETEKSSSGMSNSSVRGVKQSRKNEIAVGWPQLQVDVLKQCIAVSEALLDNKSQLYYTAILLKTLYQHISKPEQIRLATSIQAMTSTTKKKAAVEPMVNYWGVNIISSIEPKESIPRKAIYVHSIHHEASKASKDKIDDPFIYNPFAQKKEEKNALLVKNDLCEFKVTLTNPFGFDLELRNIILSTSGVAFYSVPAAISIPANATITMLLAGTPKETGILIIRGCKVQIVGFLEQEFLVEPGSKELVDESVVKIKKSGLNAIKYRNRRAEPVEEIKQENFYNIRVVDEQPLLKIKSTSLLHGAIMLYEGEVAHITIEIENIGNIPVNFIKLSFTESTTIQPLPFNYELPLEEQYELELRTKGAHVFSWDSSTSIENPIDPTKEIWLTPGGTGIATIKVFGKRDCCGGSIQIDYGYLNRSGHHNADNSTDSVFFYTRQLYMNVLLTVYQHLELSNWDIVYIRHTTDCSSLSTLSLVEENTKEIQINASKEPKEPVEYVMDIATNTKIRNQLRNYYCFVAFDIANIWKTRFDVTLSINNEDDGELISNITIQPGRTARILLPVKRLFLLPEVCLQEIPSMDPNKQFVKNKESEEQQLTRRQLFWYREELLNRIKCTWYCRTTERHGVLNLRSFARLTPKQLVAIKKENIEFSIDVKGSFVQKTGHRQFKCGYNQQITTLITISNRLMYSIRLILRIQPIQNYTESKKEYRLPDNILIEGMQQVILPEIPASNGKVTYAFPMYFLSSGQFEILYHAEDINTRKIYYDHEWITFNIIEPSSEKDFI</sequence>
<dbReference type="Pfam" id="PF26251">
    <property type="entry name" value="TPR_TRAPPC9-Trs120"/>
    <property type="match status" value="2"/>
</dbReference>
<dbReference type="Pfam" id="PF26283">
    <property type="entry name" value="Ig_TRAPPC9-Trs120_4th"/>
    <property type="match status" value="1"/>
</dbReference>
<reference evidence="5" key="1">
    <citation type="journal article" date="2020" name="Microb. Genom.">
        <title>Genetic diversity of clinical and environmental Mucorales isolates obtained from an investigation of mucormycosis cases among solid organ transplant recipients.</title>
        <authorList>
            <person name="Nguyen M.H."/>
            <person name="Kaul D."/>
            <person name="Muto C."/>
            <person name="Cheng S.J."/>
            <person name="Richter R.A."/>
            <person name="Bruno V.M."/>
            <person name="Liu G."/>
            <person name="Beyhan S."/>
            <person name="Sundermann A.J."/>
            <person name="Mounaud S."/>
            <person name="Pasculle A.W."/>
            <person name="Nierman W.C."/>
            <person name="Driscoll E."/>
            <person name="Cumbie R."/>
            <person name="Clancy C.J."/>
            <person name="Dupont C.L."/>
        </authorList>
    </citation>
    <scope>NUCLEOTIDE SEQUENCE</scope>
    <source>
        <strain evidence="5">GL16</strain>
    </source>
</reference>
<dbReference type="PANTHER" id="PTHR21512:SF5">
    <property type="entry name" value="TRAFFICKING PROTEIN PARTICLE COMPLEX SUBUNIT 9"/>
    <property type="match status" value="1"/>
</dbReference>
<dbReference type="InterPro" id="IPR058567">
    <property type="entry name" value="Ig_TRAPPC9_Trs120_3rd"/>
</dbReference>
<dbReference type="EMBL" id="JAANIT010000922">
    <property type="protein sequence ID" value="KAG1543466.1"/>
    <property type="molecule type" value="Genomic_DNA"/>
</dbReference>
<name>A0A9P6YBN1_RHIOR</name>
<dbReference type="GO" id="GO:0005802">
    <property type="term" value="C:trans-Golgi network"/>
    <property type="evidence" value="ECO:0007669"/>
    <property type="project" value="TreeGrafter"/>
</dbReference>
<dbReference type="Pfam" id="PF26280">
    <property type="entry name" value="Ig_TRAPPC9-Trs120_2nd"/>
    <property type="match status" value="1"/>
</dbReference>
<dbReference type="Pfam" id="PF26254">
    <property type="entry name" value="Ig_TRAPPC9-Trs120_1st"/>
    <property type="match status" value="1"/>
</dbReference>
<accession>A0A9P6YBN1</accession>
<dbReference type="InterPro" id="IPR058564">
    <property type="entry name" value="TPR_TRAPPC9_Trs120"/>
</dbReference>
<feature type="domain" description="Trs120/TRAPPC9 fourth Ig-like" evidence="4">
    <location>
        <begin position="849"/>
        <end position="972"/>
    </location>
</feature>
<proteinExistence type="predicted"/>
<dbReference type="Pfam" id="PF26282">
    <property type="entry name" value="Ig_TRAPPC9-Trs120_3rd"/>
    <property type="match status" value="1"/>
</dbReference>
<dbReference type="PANTHER" id="PTHR21512">
    <property type="entry name" value="TRAFFICKING PROTEIN PARTICLE COMPLEX SUBUNIT 9"/>
    <property type="match status" value="1"/>
</dbReference>
<feature type="domain" description="Trs120/TRAPPC9 TPR region" evidence="1">
    <location>
        <begin position="174"/>
        <end position="292"/>
    </location>
</feature>
<dbReference type="InterPro" id="IPR058568">
    <property type="entry name" value="Ig_TRAPPC9_Trs120_4th"/>
</dbReference>
<feature type="domain" description="Trs120/TRAPPC9 TPR region" evidence="1">
    <location>
        <begin position="69"/>
        <end position="162"/>
    </location>
</feature>
<evidence type="ECO:0000259" key="2">
    <source>
        <dbReference type="Pfam" id="PF26254"/>
    </source>
</evidence>